<evidence type="ECO:0000256" key="1">
    <source>
        <dbReference type="SAM" id="MobiDB-lite"/>
    </source>
</evidence>
<dbReference type="RefSeq" id="WP_190177585.1">
    <property type="nucleotide sequence ID" value="NZ_BMVF01000005.1"/>
</dbReference>
<dbReference type="GO" id="GO:0047661">
    <property type="term" value="F:amino-acid racemase activity"/>
    <property type="evidence" value="ECO:0007669"/>
    <property type="project" value="InterPro"/>
</dbReference>
<keyword evidence="3" id="KW-1185">Reference proteome</keyword>
<dbReference type="AlphaFoldDB" id="A0A919CV17"/>
<gene>
    <name evidence="2" type="ORF">GCM10010508_22220</name>
</gene>
<reference evidence="2" key="1">
    <citation type="journal article" date="2014" name="Int. J. Syst. Evol. Microbiol.">
        <title>Complete genome sequence of Corynebacterium casei LMG S-19264T (=DSM 44701T), isolated from a smear-ripened cheese.</title>
        <authorList>
            <consortium name="US DOE Joint Genome Institute (JGI-PGF)"/>
            <person name="Walter F."/>
            <person name="Albersmeier A."/>
            <person name="Kalinowski J."/>
            <person name="Ruckert C."/>
        </authorList>
    </citation>
    <scope>NUCLEOTIDE SEQUENCE</scope>
    <source>
        <strain evidence="2">JCM 4654</strain>
    </source>
</reference>
<sequence length="239" mass="24516">MPKDTLALLHTSPLHVPVFDALRDEDHPGLWLRHFVDEDLLSRAREEGPEAVRDEVRAALDRAVAEGARAVLCTCSTLGAVAESEGAGAGPAVPVLRLDRPMAAEAVAVGPRVVVVAALESTLGPTVALVEEEARRAGRPVTVRTLLADGAWARFESGDTAGYVGEVAAAVDTAGHADVIVLAQASMAPAARLTTTPVPVLSSPRLGLAAAARAALGTDRTDDVDGTDSAGGMPSTARA</sequence>
<protein>
    <recommendedName>
        <fullName evidence="4">Arylsulfatase</fullName>
    </recommendedName>
</protein>
<reference evidence="2" key="2">
    <citation type="submission" date="2020-09" db="EMBL/GenBank/DDBJ databases">
        <authorList>
            <person name="Sun Q."/>
            <person name="Ohkuma M."/>
        </authorList>
    </citation>
    <scope>NUCLEOTIDE SEQUENCE</scope>
    <source>
        <strain evidence="2">JCM 4654</strain>
    </source>
</reference>
<name>A0A919CV17_9ACTN</name>
<evidence type="ECO:0008006" key="4">
    <source>
        <dbReference type="Google" id="ProtNLM"/>
    </source>
</evidence>
<dbReference type="EMBL" id="BMVF01000005">
    <property type="protein sequence ID" value="GHD87989.1"/>
    <property type="molecule type" value="Genomic_DNA"/>
</dbReference>
<dbReference type="InterPro" id="IPR015942">
    <property type="entry name" value="Asp/Glu/hydantoin_racemase"/>
</dbReference>
<comment type="caution">
    <text evidence="2">The sequence shown here is derived from an EMBL/GenBank/DDBJ whole genome shotgun (WGS) entry which is preliminary data.</text>
</comment>
<dbReference type="Proteomes" id="UP000608955">
    <property type="component" value="Unassembled WGS sequence"/>
</dbReference>
<evidence type="ECO:0000313" key="2">
    <source>
        <dbReference type="EMBL" id="GHD87989.1"/>
    </source>
</evidence>
<dbReference type="Pfam" id="PF01177">
    <property type="entry name" value="Asp_Glu_race"/>
    <property type="match status" value="1"/>
</dbReference>
<evidence type="ECO:0000313" key="3">
    <source>
        <dbReference type="Proteomes" id="UP000608955"/>
    </source>
</evidence>
<organism evidence="2 3">
    <name type="scientific">Streptomyces naganishii JCM 4654</name>
    <dbReference type="NCBI Taxonomy" id="1306179"/>
    <lineage>
        <taxon>Bacteria</taxon>
        <taxon>Bacillati</taxon>
        <taxon>Actinomycetota</taxon>
        <taxon>Actinomycetes</taxon>
        <taxon>Kitasatosporales</taxon>
        <taxon>Streptomycetaceae</taxon>
        <taxon>Streptomyces</taxon>
    </lineage>
</organism>
<feature type="region of interest" description="Disordered" evidence="1">
    <location>
        <begin position="217"/>
        <end position="239"/>
    </location>
</feature>
<accession>A0A919CV17</accession>
<proteinExistence type="predicted"/>